<dbReference type="PANTHER" id="PTHR33133">
    <property type="entry name" value="OS08G0107100 PROTEIN-RELATED"/>
    <property type="match status" value="1"/>
</dbReference>
<dbReference type="AlphaFoldDB" id="A0A7J6VDA4"/>
<keyword evidence="1" id="KW-0812">Transmembrane</keyword>
<feature type="transmembrane region" description="Helical" evidence="1">
    <location>
        <begin position="53"/>
        <end position="79"/>
    </location>
</feature>
<dbReference type="Proteomes" id="UP000554482">
    <property type="component" value="Unassembled WGS sequence"/>
</dbReference>
<sequence>MYGRAAMTKSMELLKGKTGMAMLFVLLHLSLCCIIEGLFGLSMLKSWKIKASLGALLIVCMVILNLVGLLVQSIFYYVCKIYHNEKVDKNELQQHLGGYVGELVPLNSTIELQNQSMEAGDM</sequence>
<evidence type="ECO:0000256" key="1">
    <source>
        <dbReference type="SAM" id="Phobius"/>
    </source>
</evidence>
<evidence type="ECO:0000313" key="3">
    <source>
        <dbReference type="Proteomes" id="UP000554482"/>
    </source>
</evidence>
<accession>A0A7J6VDA4</accession>
<keyword evidence="3" id="KW-1185">Reference proteome</keyword>
<dbReference type="OrthoDB" id="1908649at2759"/>
<reference evidence="2 3" key="1">
    <citation type="submission" date="2020-06" db="EMBL/GenBank/DDBJ databases">
        <title>Transcriptomic and genomic resources for Thalictrum thalictroides and T. hernandezii: Facilitating candidate gene discovery in an emerging model plant lineage.</title>
        <authorList>
            <person name="Arias T."/>
            <person name="Riano-Pachon D.M."/>
            <person name="Di Stilio V.S."/>
        </authorList>
    </citation>
    <scope>NUCLEOTIDE SEQUENCE [LARGE SCALE GENOMIC DNA]</scope>
    <source>
        <strain evidence="3">cv. WT478/WT964</strain>
        <tissue evidence="2">Leaves</tissue>
    </source>
</reference>
<proteinExistence type="predicted"/>
<keyword evidence="1" id="KW-1133">Transmembrane helix</keyword>
<comment type="caution">
    <text evidence="2">The sequence shown here is derived from an EMBL/GenBank/DDBJ whole genome shotgun (WGS) entry which is preliminary data.</text>
</comment>
<name>A0A7J6VDA4_THATH</name>
<gene>
    <name evidence="2" type="ORF">FRX31_027773</name>
</gene>
<organism evidence="2 3">
    <name type="scientific">Thalictrum thalictroides</name>
    <name type="common">Rue-anemone</name>
    <name type="synonym">Anemone thalictroides</name>
    <dbReference type="NCBI Taxonomy" id="46969"/>
    <lineage>
        <taxon>Eukaryota</taxon>
        <taxon>Viridiplantae</taxon>
        <taxon>Streptophyta</taxon>
        <taxon>Embryophyta</taxon>
        <taxon>Tracheophyta</taxon>
        <taxon>Spermatophyta</taxon>
        <taxon>Magnoliopsida</taxon>
        <taxon>Ranunculales</taxon>
        <taxon>Ranunculaceae</taxon>
        <taxon>Thalictroideae</taxon>
        <taxon>Thalictrum</taxon>
    </lineage>
</organism>
<keyword evidence="1" id="KW-0472">Membrane</keyword>
<dbReference type="EMBL" id="JABWDY010034488">
    <property type="protein sequence ID" value="KAF5182641.1"/>
    <property type="molecule type" value="Genomic_DNA"/>
</dbReference>
<dbReference type="PANTHER" id="PTHR33133:SF24">
    <property type="entry name" value="OS01G0800300 PROTEIN"/>
    <property type="match status" value="1"/>
</dbReference>
<protein>
    <submittedName>
        <fullName evidence="2">Polyadenylate-binding protein 1-B-binding protein</fullName>
    </submittedName>
</protein>
<feature type="transmembrane region" description="Helical" evidence="1">
    <location>
        <begin position="21"/>
        <end position="41"/>
    </location>
</feature>
<evidence type="ECO:0000313" key="2">
    <source>
        <dbReference type="EMBL" id="KAF5182641.1"/>
    </source>
</evidence>